<dbReference type="EMBL" id="JAAGAX010000009">
    <property type="protein sequence ID" value="KAF2302884.1"/>
    <property type="molecule type" value="Genomic_DNA"/>
</dbReference>
<protein>
    <submittedName>
        <fullName evidence="2">Uncharacterized protein</fullName>
    </submittedName>
</protein>
<comment type="caution">
    <text evidence="2">The sequence shown here is derived from an EMBL/GenBank/DDBJ whole genome shotgun (WGS) entry which is preliminary data.</text>
</comment>
<organism evidence="2 3">
    <name type="scientific">Hevea brasiliensis</name>
    <name type="common">Para rubber tree</name>
    <name type="synonym">Siphonia brasiliensis</name>
    <dbReference type="NCBI Taxonomy" id="3981"/>
    <lineage>
        <taxon>Eukaryota</taxon>
        <taxon>Viridiplantae</taxon>
        <taxon>Streptophyta</taxon>
        <taxon>Embryophyta</taxon>
        <taxon>Tracheophyta</taxon>
        <taxon>Spermatophyta</taxon>
        <taxon>Magnoliopsida</taxon>
        <taxon>eudicotyledons</taxon>
        <taxon>Gunneridae</taxon>
        <taxon>Pentapetalae</taxon>
        <taxon>rosids</taxon>
        <taxon>fabids</taxon>
        <taxon>Malpighiales</taxon>
        <taxon>Euphorbiaceae</taxon>
        <taxon>Crotonoideae</taxon>
        <taxon>Micrandreae</taxon>
        <taxon>Hevea</taxon>
    </lineage>
</organism>
<gene>
    <name evidence="2" type="ORF">GH714_010122</name>
</gene>
<accession>A0A6A6LPB4</accession>
<dbReference type="Proteomes" id="UP000467840">
    <property type="component" value="Chromosome 16"/>
</dbReference>
<evidence type="ECO:0000313" key="2">
    <source>
        <dbReference type="EMBL" id="KAF2302884.1"/>
    </source>
</evidence>
<name>A0A6A6LPB4_HEVBR</name>
<evidence type="ECO:0000256" key="1">
    <source>
        <dbReference type="SAM" id="MobiDB-lite"/>
    </source>
</evidence>
<sequence>MGAIISRGYTTGMYKQVQNEIKQIWCYNVYQLVPTDGVNEGDEEFIEPGFEHNQSLERSLMNDWYVKEHVYTILYNEKGFVFKCNYRKFELKAILCTHILKDGQSNDANDSVNGDAPYDSDGDLQTQTMIIQNPIVASSQGSPRGNHFRSAFERRPNQGAHSCGQGRGCGRGRGKASNNTLTQESQYQKIPIHIIHKLSKPLAEYVILYIQDSEDDNEEDIEKNSEEDSEEDSKDDSEEDSEEDSEDDSKDENLAMNLNVIPPKPNDPRFIYGLDKNDFKYKVIS</sequence>
<reference evidence="2 3" key="1">
    <citation type="journal article" date="2020" name="Mol. Plant">
        <title>The Chromosome-Based Rubber Tree Genome Provides New Insights into Spurge Genome Evolution and Rubber Biosynthesis.</title>
        <authorList>
            <person name="Liu J."/>
            <person name="Shi C."/>
            <person name="Shi C.C."/>
            <person name="Li W."/>
            <person name="Zhang Q.J."/>
            <person name="Zhang Y."/>
            <person name="Li K."/>
            <person name="Lu H.F."/>
            <person name="Shi C."/>
            <person name="Zhu S.T."/>
            <person name="Xiao Z.Y."/>
            <person name="Nan H."/>
            <person name="Yue Y."/>
            <person name="Zhu X.G."/>
            <person name="Wu Y."/>
            <person name="Hong X.N."/>
            <person name="Fan G.Y."/>
            <person name="Tong Y."/>
            <person name="Zhang D."/>
            <person name="Mao C.L."/>
            <person name="Liu Y.L."/>
            <person name="Hao S.J."/>
            <person name="Liu W.Q."/>
            <person name="Lv M.Q."/>
            <person name="Zhang H.B."/>
            <person name="Liu Y."/>
            <person name="Hu-Tang G.R."/>
            <person name="Wang J.P."/>
            <person name="Wang J.H."/>
            <person name="Sun Y.H."/>
            <person name="Ni S.B."/>
            <person name="Chen W.B."/>
            <person name="Zhang X.C."/>
            <person name="Jiao Y.N."/>
            <person name="Eichler E.E."/>
            <person name="Li G.H."/>
            <person name="Liu X."/>
            <person name="Gao L.Z."/>
        </authorList>
    </citation>
    <scope>NUCLEOTIDE SEQUENCE [LARGE SCALE GENOMIC DNA]</scope>
    <source>
        <strain evidence="3">cv. GT1</strain>
        <tissue evidence="2">Leaf</tissue>
    </source>
</reference>
<dbReference type="AlphaFoldDB" id="A0A6A6LPB4"/>
<evidence type="ECO:0000313" key="3">
    <source>
        <dbReference type="Proteomes" id="UP000467840"/>
    </source>
</evidence>
<proteinExistence type="predicted"/>
<keyword evidence="3" id="KW-1185">Reference proteome</keyword>
<feature type="compositionally biased region" description="Acidic residues" evidence="1">
    <location>
        <begin position="213"/>
        <end position="250"/>
    </location>
</feature>
<feature type="region of interest" description="Disordered" evidence="1">
    <location>
        <begin position="213"/>
        <end position="272"/>
    </location>
</feature>
<feature type="region of interest" description="Disordered" evidence="1">
    <location>
        <begin position="136"/>
        <end position="178"/>
    </location>
</feature>